<feature type="transmembrane region" description="Helical" evidence="1">
    <location>
        <begin position="230"/>
        <end position="252"/>
    </location>
</feature>
<keyword evidence="1" id="KW-0812">Transmembrane</keyword>
<dbReference type="InterPro" id="IPR026898">
    <property type="entry name" value="PrsW"/>
</dbReference>
<feature type="transmembrane region" description="Helical" evidence="1">
    <location>
        <begin position="69"/>
        <end position="92"/>
    </location>
</feature>
<organism evidence="2 3">
    <name type="scientific">Diacronema lutheri</name>
    <name type="common">Unicellular marine alga</name>
    <name type="synonym">Monochrysis lutheri</name>
    <dbReference type="NCBI Taxonomy" id="2081491"/>
    <lineage>
        <taxon>Eukaryota</taxon>
        <taxon>Haptista</taxon>
        <taxon>Haptophyta</taxon>
        <taxon>Pavlovophyceae</taxon>
        <taxon>Pavlovales</taxon>
        <taxon>Pavlovaceae</taxon>
        <taxon>Diacronema</taxon>
    </lineage>
</organism>
<feature type="transmembrane region" description="Helical" evidence="1">
    <location>
        <begin position="98"/>
        <end position="117"/>
    </location>
</feature>
<reference evidence="2" key="1">
    <citation type="submission" date="2021-05" db="EMBL/GenBank/DDBJ databases">
        <title>The genome of the haptophyte Pavlova lutheri (Diacronema luteri, Pavlovales) - a model for lipid biosynthesis in eukaryotic algae.</title>
        <authorList>
            <person name="Hulatt C.J."/>
            <person name="Posewitz M.C."/>
        </authorList>
    </citation>
    <scope>NUCLEOTIDE SEQUENCE</scope>
    <source>
        <strain evidence="2">NIVA-4/92</strain>
    </source>
</reference>
<dbReference type="AlphaFoldDB" id="A0A8J5X8T8"/>
<feature type="transmembrane region" description="Helical" evidence="1">
    <location>
        <begin position="129"/>
        <end position="152"/>
    </location>
</feature>
<gene>
    <name evidence="2" type="ORF">KFE25_013040</name>
</gene>
<evidence type="ECO:0000313" key="2">
    <source>
        <dbReference type="EMBL" id="KAG8459404.1"/>
    </source>
</evidence>
<dbReference type="PANTHER" id="PTHR36844:SF1">
    <property type="entry name" value="PROTEASE PRSW"/>
    <property type="match status" value="1"/>
</dbReference>
<evidence type="ECO:0008006" key="4">
    <source>
        <dbReference type="Google" id="ProtNLM"/>
    </source>
</evidence>
<comment type="caution">
    <text evidence="2">The sequence shown here is derived from an EMBL/GenBank/DDBJ whole genome shotgun (WGS) entry which is preliminary data.</text>
</comment>
<accession>A0A8J5X8T8</accession>
<dbReference type="GO" id="GO:0008233">
    <property type="term" value="F:peptidase activity"/>
    <property type="evidence" value="ECO:0007669"/>
    <property type="project" value="InterPro"/>
</dbReference>
<keyword evidence="3" id="KW-1185">Reference proteome</keyword>
<feature type="transmembrane region" description="Helical" evidence="1">
    <location>
        <begin position="202"/>
        <end position="224"/>
    </location>
</feature>
<feature type="transmembrane region" description="Helical" evidence="1">
    <location>
        <begin position="294"/>
        <end position="316"/>
    </location>
</feature>
<dbReference type="OrthoDB" id="125546at2759"/>
<keyword evidence="1" id="KW-0472">Membrane</keyword>
<dbReference type="Pfam" id="PF13367">
    <property type="entry name" value="PrsW-protease"/>
    <property type="match status" value="1"/>
</dbReference>
<proteinExistence type="predicted"/>
<name>A0A8J5X8T8_DIALT</name>
<feature type="transmembrane region" description="Helical" evidence="1">
    <location>
        <begin position="264"/>
        <end position="288"/>
    </location>
</feature>
<dbReference type="PANTHER" id="PTHR36844">
    <property type="entry name" value="PROTEASE PRSW"/>
    <property type="match status" value="1"/>
</dbReference>
<dbReference type="EMBL" id="JAGTXO010000041">
    <property type="protein sequence ID" value="KAG8459404.1"/>
    <property type="molecule type" value="Genomic_DNA"/>
</dbReference>
<keyword evidence="1" id="KW-1133">Transmembrane helix</keyword>
<sequence length="471" mass="50140">MSGAPPLPREGTLGDVLLGRARPARQTIVRRATAQLATDELPTFDPIIVKPPRAELRAPRLAPSFCRSLAYSCAYIVAVGACAVIALLVIAFLPDASLVALVLLAIVPSVMLVAFLVSRFHAITDPVQLALTSLWAIALIAPLIIAVQLVTIGGAGTFSRLDPWISAFLTAYVQAGLLEEALKYNAIRAILWKDLVADPRALLVYACGAANGFALVENILYVIQSGLLTGIVRAFLSVPAHTAWGMLAGSMLAERKFLGRARPWPLVVLRPALLHGTYNMSIFAIELIGDDTPVWAYALLVAVAPAVTLLSLVWVWRDSATLDAVPFVEVRALQRAGLLPHATLFSCVDDCVACLPLVGPRFEQRLMHDAGRNLRASGLQELEATYRRSIVAASARDLEQHAGASAGAGTGTGAGMDASADAARYVLVTVPVGHVPGAVLEVVSPYDERVRFAVRVPEQAELGAQMVVVHP</sequence>
<evidence type="ECO:0000313" key="3">
    <source>
        <dbReference type="Proteomes" id="UP000751190"/>
    </source>
</evidence>
<protein>
    <recommendedName>
        <fullName evidence="4">PrsW family intramembrane metalloprotease</fullName>
    </recommendedName>
</protein>
<dbReference type="Proteomes" id="UP000751190">
    <property type="component" value="Unassembled WGS sequence"/>
</dbReference>
<evidence type="ECO:0000256" key="1">
    <source>
        <dbReference type="SAM" id="Phobius"/>
    </source>
</evidence>